<sequence>MILSRHWHTMTQPYVTLSEATQAFTVSKRTIERKIKDGEIGRDQIRMEGGKRHILMAELIRVF</sequence>
<evidence type="ECO:0000313" key="2">
    <source>
        <dbReference type="Proteomes" id="UP000680714"/>
    </source>
</evidence>
<name>A0ABS5I8W8_9PROT</name>
<evidence type="ECO:0008006" key="3">
    <source>
        <dbReference type="Google" id="ProtNLM"/>
    </source>
</evidence>
<dbReference type="Proteomes" id="UP000680714">
    <property type="component" value="Unassembled WGS sequence"/>
</dbReference>
<organism evidence="1 2">
    <name type="scientific">Magnetospirillum sulfuroxidans</name>
    <dbReference type="NCBI Taxonomy" id="611300"/>
    <lineage>
        <taxon>Bacteria</taxon>
        <taxon>Pseudomonadati</taxon>
        <taxon>Pseudomonadota</taxon>
        <taxon>Alphaproteobacteria</taxon>
        <taxon>Rhodospirillales</taxon>
        <taxon>Rhodospirillaceae</taxon>
        <taxon>Magnetospirillum</taxon>
    </lineage>
</organism>
<accession>A0ABS5I8W8</accession>
<keyword evidence="2" id="KW-1185">Reference proteome</keyword>
<gene>
    <name evidence="1" type="ORF">KEC16_03880</name>
</gene>
<evidence type="ECO:0000313" key="1">
    <source>
        <dbReference type="EMBL" id="MBR9970850.1"/>
    </source>
</evidence>
<reference evidence="1 2" key="1">
    <citation type="submission" date="2021-04" db="EMBL/GenBank/DDBJ databases">
        <title>Magnetospirillum sulfuroxidans sp. nov., a facultative chemolithoautotrophic sulfur-oxidizing alphaproteobacterium isolated from freshwater sediment and proposals for Paramagetospirillum gen. nov., and Magnetospirillaceae fam. nov.</title>
        <authorList>
            <person name="Koziaeva V."/>
            <person name="Geelhoed J.S."/>
            <person name="Sorokin D.Y."/>
            <person name="Grouzdev D.S."/>
        </authorList>
    </citation>
    <scope>NUCLEOTIDE SEQUENCE [LARGE SCALE GENOMIC DNA]</scope>
    <source>
        <strain evidence="1 2">J10</strain>
    </source>
</reference>
<protein>
    <recommendedName>
        <fullName evidence="3">Helix-turn-helix domain-containing protein</fullName>
    </recommendedName>
</protein>
<dbReference type="RefSeq" id="WP_211546306.1">
    <property type="nucleotide sequence ID" value="NZ_JAGTUF010000001.1"/>
</dbReference>
<proteinExistence type="predicted"/>
<dbReference type="EMBL" id="JAGTUF010000001">
    <property type="protein sequence ID" value="MBR9970850.1"/>
    <property type="molecule type" value="Genomic_DNA"/>
</dbReference>
<comment type="caution">
    <text evidence="1">The sequence shown here is derived from an EMBL/GenBank/DDBJ whole genome shotgun (WGS) entry which is preliminary data.</text>
</comment>